<feature type="non-terminal residue" evidence="2">
    <location>
        <position position="1"/>
    </location>
</feature>
<reference evidence="2" key="1">
    <citation type="submission" date="2023-07" db="EMBL/GenBank/DDBJ databases">
        <title>Degradation of tert-butanol by M. austroafricanum TBA100.</title>
        <authorList>
            <person name="Helbich S."/>
            <person name="Vainshtein Y."/>
        </authorList>
    </citation>
    <scope>NUCLEOTIDE SEQUENCE</scope>
    <source>
        <strain evidence="2">TBA100</strain>
    </source>
</reference>
<protein>
    <submittedName>
        <fullName evidence="2">Uncharacterized protein</fullName>
    </submittedName>
</protein>
<dbReference type="Proteomes" id="UP001172687">
    <property type="component" value="Unassembled WGS sequence"/>
</dbReference>
<evidence type="ECO:0000313" key="2">
    <source>
        <dbReference type="EMBL" id="MDN4522514.1"/>
    </source>
</evidence>
<dbReference type="RefSeq" id="WP_208673629.1">
    <property type="nucleotide sequence ID" value="NZ_CP082191.1"/>
</dbReference>
<proteinExistence type="predicted"/>
<comment type="caution">
    <text evidence="2">The sequence shown here is derived from an EMBL/GenBank/DDBJ whole genome shotgun (WGS) entry which is preliminary data.</text>
</comment>
<organism evidence="2 3">
    <name type="scientific">Mycolicibacterium austroafricanum</name>
    <name type="common">Mycobacterium austroafricanum</name>
    <dbReference type="NCBI Taxonomy" id="39687"/>
    <lineage>
        <taxon>Bacteria</taxon>
        <taxon>Bacillati</taxon>
        <taxon>Actinomycetota</taxon>
        <taxon>Actinomycetes</taxon>
        <taxon>Mycobacteriales</taxon>
        <taxon>Mycobacteriaceae</taxon>
        <taxon>Mycolicibacterium</taxon>
    </lineage>
</organism>
<sequence>GSDLRDTPINGIALTRQLRQLLEKRIQPIRLTHHTTSASTNRNPRRHNPIQPAGSDKNGDAKPGLAQSCSASAGLVIVMATANVRTRREKLVTAVSLQARERPAGGELATVKEIRCRAMEQRAN</sequence>
<evidence type="ECO:0000313" key="3">
    <source>
        <dbReference type="Proteomes" id="UP001172687"/>
    </source>
</evidence>
<feature type="region of interest" description="Disordered" evidence="1">
    <location>
        <begin position="25"/>
        <end position="66"/>
    </location>
</feature>
<gene>
    <name evidence="2" type="ORF">QYF68_32520</name>
</gene>
<accession>A0ABT8HP27</accession>
<evidence type="ECO:0000256" key="1">
    <source>
        <dbReference type="SAM" id="MobiDB-lite"/>
    </source>
</evidence>
<dbReference type="EMBL" id="JAUHTC010000101">
    <property type="protein sequence ID" value="MDN4522514.1"/>
    <property type="molecule type" value="Genomic_DNA"/>
</dbReference>
<keyword evidence="3" id="KW-1185">Reference proteome</keyword>
<name>A0ABT8HP27_MYCAO</name>